<dbReference type="Proteomes" id="UP000215005">
    <property type="component" value="Chromosome"/>
</dbReference>
<dbReference type="EMBL" id="CP022753">
    <property type="protein sequence ID" value="ASU83543.1"/>
    <property type="molecule type" value="Genomic_DNA"/>
</dbReference>
<evidence type="ECO:0000313" key="1">
    <source>
        <dbReference type="EMBL" id="ASU83543.1"/>
    </source>
</evidence>
<keyword evidence="2" id="KW-1185">Reference proteome</keyword>
<dbReference type="AlphaFoldDB" id="A0A223S5X6"/>
<accession>A0A223S5X6</accession>
<protein>
    <submittedName>
        <fullName evidence="1">Uncharacterized protein</fullName>
    </submittedName>
</protein>
<reference evidence="1 2" key="1">
    <citation type="submission" date="2017-08" db="EMBL/GenBank/DDBJ databases">
        <title>The complete genome sequence of Nocardiopsis gilva YIM 90087.</title>
        <authorList>
            <person name="Yin M."/>
            <person name="Tang S."/>
        </authorList>
    </citation>
    <scope>NUCLEOTIDE SEQUENCE [LARGE SCALE GENOMIC DNA]</scope>
    <source>
        <strain evidence="1 2">YIM 90087</strain>
    </source>
</reference>
<organism evidence="1 2">
    <name type="scientific">Nocardiopsis gilva YIM 90087</name>
    <dbReference type="NCBI Taxonomy" id="1235441"/>
    <lineage>
        <taxon>Bacteria</taxon>
        <taxon>Bacillati</taxon>
        <taxon>Actinomycetota</taxon>
        <taxon>Actinomycetes</taxon>
        <taxon>Streptosporangiales</taxon>
        <taxon>Nocardiopsidaceae</taxon>
        <taxon>Nocardiopsis</taxon>
    </lineage>
</organism>
<dbReference type="KEGG" id="ngv:CDO52_12765"/>
<gene>
    <name evidence="1" type="ORF">CDO52_12765</name>
</gene>
<proteinExistence type="predicted"/>
<dbReference type="RefSeq" id="WP_017616854.1">
    <property type="nucleotide sequence ID" value="NZ_ANBG01000027.1"/>
</dbReference>
<sequence>MTDHVIGRDDAHVVTDTAPRHHAGLLGEPTPEQAALAAYIADVGPCPPEAMARAITTTWALTERTGSDEPLVVRWEGTFIHPDDPAEDTVVCCTTADGRPVALLLDAEHAEALAGPLLDGGEVPQ</sequence>
<evidence type="ECO:0000313" key="2">
    <source>
        <dbReference type="Proteomes" id="UP000215005"/>
    </source>
</evidence>
<name>A0A223S5X6_9ACTN</name>